<evidence type="ECO:0000313" key="3">
    <source>
        <dbReference type="Proteomes" id="UP001148018"/>
    </source>
</evidence>
<proteinExistence type="predicted"/>
<evidence type="ECO:0000256" key="1">
    <source>
        <dbReference type="SAM" id="MobiDB-lite"/>
    </source>
</evidence>
<evidence type="ECO:0000313" key="2">
    <source>
        <dbReference type="EMBL" id="KAJ3591540.1"/>
    </source>
</evidence>
<feature type="compositionally biased region" description="Basic and acidic residues" evidence="1">
    <location>
        <begin position="164"/>
        <end position="177"/>
    </location>
</feature>
<reference evidence="2" key="1">
    <citation type="submission" date="2022-07" db="EMBL/GenBank/DDBJ databases">
        <title>Chromosome-level genome of Muraenolepis orangiensis.</title>
        <authorList>
            <person name="Kim J."/>
        </authorList>
    </citation>
    <scope>NUCLEOTIDE SEQUENCE</scope>
    <source>
        <strain evidence="2">KU_S4_2022</strain>
        <tissue evidence="2">Muscle</tissue>
    </source>
</reference>
<protein>
    <submittedName>
        <fullName evidence="2">Uncharacterized protein</fullName>
    </submittedName>
</protein>
<gene>
    <name evidence="2" type="ORF">NHX12_006673</name>
</gene>
<comment type="caution">
    <text evidence="2">The sequence shown here is derived from an EMBL/GenBank/DDBJ whole genome shotgun (WGS) entry which is preliminary data.</text>
</comment>
<sequence>MEKITCIYANMVLYKELQLGYWVSSKHSSIGPSTAAPPQRPLHSGPSTALDQHYPLLIGPSTAAPPQRPLHSGPSTAAPPQRYGPTLSSPHRPLHSAMDQHYPLLIGPSTALDQHYPLLIGPSTAAPPQRWTNTILSVYQTEPKPLEPDKAISAHQDCGPDEEPNQHQHRWDHLQDG</sequence>
<dbReference type="EMBL" id="JANIIK010000113">
    <property type="protein sequence ID" value="KAJ3591540.1"/>
    <property type="molecule type" value="Genomic_DNA"/>
</dbReference>
<feature type="region of interest" description="Disordered" evidence="1">
    <location>
        <begin position="30"/>
        <end position="95"/>
    </location>
</feature>
<keyword evidence="3" id="KW-1185">Reference proteome</keyword>
<feature type="region of interest" description="Disordered" evidence="1">
    <location>
        <begin position="148"/>
        <end position="177"/>
    </location>
</feature>
<organism evidence="2 3">
    <name type="scientific">Muraenolepis orangiensis</name>
    <name type="common">Patagonian moray cod</name>
    <dbReference type="NCBI Taxonomy" id="630683"/>
    <lineage>
        <taxon>Eukaryota</taxon>
        <taxon>Metazoa</taxon>
        <taxon>Chordata</taxon>
        <taxon>Craniata</taxon>
        <taxon>Vertebrata</taxon>
        <taxon>Euteleostomi</taxon>
        <taxon>Actinopterygii</taxon>
        <taxon>Neopterygii</taxon>
        <taxon>Teleostei</taxon>
        <taxon>Neoteleostei</taxon>
        <taxon>Acanthomorphata</taxon>
        <taxon>Zeiogadaria</taxon>
        <taxon>Gadariae</taxon>
        <taxon>Gadiformes</taxon>
        <taxon>Muraenolepidoidei</taxon>
        <taxon>Muraenolepididae</taxon>
        <taxon>Muraenolepis</taxon>
    </lineage>
</organism>
<dbReference type="Proteomes" id="UP001148018">
    <property type="component" value="Unassembled WGS sequence"/>
</dbReference>
<name>A0A9Q0DMR4_9TELE</name>
<accession>A0A9Q0DMR4</accession>
<dbReference type="AlphaFoldDB" id="A0A9Q0DMR4"/>